<keyword evidence="1 2" id="KW-0378">Hydrolase</keyword>
<dbReference type="InterPro" id="IPR006026">
    <property type="entry name" value="Peptidase_Metallo"/>
</dbReference>
<dbReference type="GO" id="GO:0008270">
    <property type="term" value="F:zinc ion binding"/>
    <property type="evidence" value="ECO:0007669"/>
    <property type="project" value="UniProtKB-UniRule"/>
</dbReference>
<evidence type="ECO:0000256" key="3">
    <source>
        <dbReference type="SAM" id="MobiDB-lite"/>
    </source>
</evidence>
<feature type="binding site" evidence="1">
    <location>
        <position position="173"/>
    </location>
    <ligand>
        <name>Zn(2+)</name>
        <dbReference type="ChEBI" id="CHEBI:29105"/>
        <note>catalytic</note>
    </ligand>
</feature>
<dbReference type="CDD" id="cd04280">
    <property type="entry name" value="ZnMc_astacin_like"/>
    <property type="match status" value="1"/>
</dbReference>
<dbReference type="PROSITE" id="PS51864">
    <property type="entry name" value="ASTACIN"/>
    <property type="match status" value="1"/>
</dbReference>
<dbReference type="Pfam" id="PF01400">
    <property type="entry name" value="Astacin"/>
    <property type="match status" value="1"/>
</dbReference>
<dbReference type="GO" id="GO:0006508">
    <property type="term" value="P:proteolysis"/>
    <property type="evidence" value="ECO:0007669"/>
    <property type="project" value="UniProtKB-KW"/>
</dbReference>
<evidence type="ECO:0000256" key="1">
    <source>
        <dbReference type="PROSITE-ProRule" id="PRU01211"/>
    </source>
</evidence>
<dbReference type="SMART" id="SM00235">
    <property type="entry name" value="ZnMc"/>
    <property type="match status" value="1"/>
</dbReference>
<keyword evidence="1 2" id="KW-0482">Metalloprotease</keyword>
<dbReference type="InterPro" id="IPR001506">
    <property type="entry name" value="Peptidase_M12A"/>
</dbReference>
<keyword evidence="1 2" id="KW-0645">Protease</keyword>
<comment type="cofactor">
    <cofactor evidence="1 2">
        <name>Zn(2+)</name>
        <dbReference type="ChEBI" id="CHEBI:29105"/>
    </cofactor>
    <text evidence="1 2">Binds 1 zinc ion per subunit.</text>
</comment>
<dbReference type="PANTHER" id="PTHR10127">
    <property type="entry name" value="DISCOIDIN, CUB, EGF, LAMININ , AND ZINC METALLOPROTEASE DOMAIN CONTAINING"/>
    <property type="match status" value="1"/>
</dbReference>
<reference evidence="5" key="2">
    <citation type="submission" date="2025-08" db="UniProtKB">
        <authorList>
            <consortium name="Ensembl"/>
        </authorList>
    </citation>
    <scope>IDENTIFICATION</scope>
</reference>
<feature type="binding site" evidence="1">
    <location>
        <position position="167"/>
    </location>
    <ligand>
        <name>Zn(2+)</name>
        <dbReference type="ChEBI" id="CHEBI:29105"/>
        <note>catalytic</note>
    </ligand>
</feature>
<name>A0AAQ4PIQ8_GASAC</name>
<dbReference type="EC" id="3.4.24.-" evidence="2"/>
<feature type="active site" evidence="1">
    <location>
        <position position="164"/>
    </location>
</feature>
<sequence>MSTPVRYPTITEVRRVRSPRGVNPVSTCSCVHVCSTAPQEEWSAHEVHSMQADPETLEELTTTTALVEGDMVLPSDRNAVTNIWPTTRVPYAISSQLAGRTADLLAAMAMVSEHTCLSFHKRTAEPDYLHFVIGNGCASYVGRMGGGQSVFVGPKCTVGNVAHEVLHALGFYHEHTRMDREEHVTVLTDNIMEGKEINFQKHWGNTLGLSYDVLSILHYGSDFFSANGLPTIVPLNSVADMGQREKMTPLDVRRVVLLYACELTKNQDEEEDEDQAGDSYGPIQNSTNQTSSDREEGHSSSSSLSVRLDAATGGQNHTGSEKNP</sequence>
<feature type="domain" description="Peptidase M12A" evidence="4">
    <location>
        <begin position="78"/>
        <end position="262"/>
    </location>
</feature>
<evidence type="ECO:0000313" key="6">
    <source>
        <dbReference type="Proteomes" id="UP000007635"/>
    </source>
</evidence>
<organism evidence="5 6">
    <name type="scientific">Gasterosteus aculeatus aculeatus</name>
    <name type="common">three-spined stickleback</name>
    <dbReference type="NCBI Taxonomy" id="481459"/>
    <lineage>
        <taxon>Eukaryota</taxon>
        <taxon>Metazoa</taxon>
        <taxon>Chordata</taxon>
        <taxon>Craniata</taxon>
        <taxon>Vertebrata</taxon>
        <taxon>Euteleostomi</taxon>
        <taxon>Actinopterygii</taxon>
        <taxon>Neopterygii</taxon>
        <taxon>Teleostei</taxon>
        <taxon>Neoteleostei</taxon>
        <taxon>Acanthomorphata</taxon>
        <taxon>Eupercaria</taxon>
        <taxon>Perciformes</taxon>
        <taxon>Cottioidei</taxon>
        <taxon>Gasterosteales</taxon>
        <taxon>Gasterosteidae</taxon>
        <taxon>Gasterosteus</taxon>
    </lineage>
</organism>
<protein>
    <recommendedName>
        <fullName evidence="2">Metalloendopeptidase</fullName>
        <ecNumber evidence="2">3.4.24.-</ecNumber>
    </recommendedName>
</protein>
<dbReference type="GO" id="GO:0004222">
    <property type="term" value="F:metalloendopeptidase activity"/>
    <property type="evidence" value="ECO:0007669"/>
    <property type="project" value="UniProtKB-UniRule"/>
</dbReference>
<dbReference type="Ensembl" id="ENSGACT00000082781.1">
    <property type="protein sequence ID" value="ENSGACP00000037661.1"/>
    <property type="gene ID" value="ENSGACG00000023776.1"/>
</dbReference>
<comment type="caution">
    <text evidence="1">Lacks conserved residue(s) required for the propagation of feature annotation.</text>
</comment>
<evidence type="ECO:0000259" key="4">
    <source>
        <dbReference type="PROSITE" id="PS51864"/>
    </source>
</evidence>
<dbReference type="SUPFAM" id="SSF55486">
    <property type="entry name" value="Metalloproteases ('zincins'), catalytic domain"/>
    <property type="match status" value="1"/>
</dbReference>
<feature type="compositionally biased region" description="Low complexity" evidence="3">
    <location>
        <begin position="299"/>
        <end position="309"/>
    </location>
</feature>
<keyword evidence="1 2" id="KW-0862">Zinc</keyword>
<dbReference type="InterPro" id="IPR024079">
    <property type="entry name" value="MetalloPept_cat_dom_sf"/>
</dbReference>
<reference evidence="5" key="3">
    <citation type="submission" date="2025-09" db="UniProtKB">
        <authorList>
            <consortium name="Ensembl"/>
        </authorList>
    </citation>
    <scope>IDENTIFICATION</scope>
</reference>
<dbReference type="InterPro" id="IPR034035">
    <property type="entry name" value="Astacin-like_dom"/>
</dbReference>
<dbReference type="PANTHER" id="PTHR10127:SF870">
    <property type="entry name" value="METALLOENDOPEPTIDASE"/>
    <property type="match status" value="1"/>
</dbReference>
<reference evidence="5 6" key="1">
    <citation type="journal article" date="2021" name="G3 (Bethesda)">
        <title>Improved contiguity of the threespine stickleback genome using long-read sequencing.</title>
        <authorList>
            <person name="Nath S."/>
            <person name="Shaw D.E."/>
            <person name="White M.A."/>
        </authorList>
    </citation>
    <scope>NUCLEOTIDE SEQUENCE [LARGE SCALE GENOMIC DNA]</scope>
    <source>
        <strain evidence="5 6">Lake Benthic</strain>
    </source>
</reference>
<dbReference type="Gene3D" id="3.40.390.10">
    <property type="entry name" value="Collagenase (Catalytic Domain)"/>
    <property type="match status" value="1"/>
</dbReference>
<dbReference type="AlphaFoldDB" id="A0AAQ4PIQ8"/>
<dbReference type="Proteomes" id="UP000007635">
    <property type="component" value="Chromosome XIV"/>
</dbReference>
<dbReference type="GeneTree" id="ENSGT00940000154856"/>
<keyword evidence="1 2" id="KW-0479">Metal-binding</keyword>
<accession>A0AAQ4PIQ8</accession>
<proteinExistence type="predicted"/>
<keyword evidence="6" id="KW-1185">Reference proteome</keyword>
<dbReference type="PRINTS" id="PR00480">
    <property type="entry name" value="ASTACIN"/>
</dbReference>
<feature type="region of interest" description="Disordered" evidence="3">
    <location>
        <begin position="267"/>
        <end position="324"/>
    </location>
</feature>
<evidence type="ECO:0000313" key="5">
    <source>
        <dbReference type="Ensembl" id="ENSGACP00000037661.1"/>
    </source>
</evidence>
<evidence type="ECO:0000256" key="2">
    <source>
        <dbReference type="RuleBase" id="RU361183"/>
    </source>
</evidence>
<feature type="binding site" evidence="1">
    <location>
        <position position="163"/>
    </location>
    <ligand>
        <name>Zn(2+)</name>
        <dbReference type="ChEBI" id="CHEBI:29105"/>
        <note>catalytic</note>
    </ligand>
</feature>